<accession>A0A3E2HPZ3</accession>
<reference evidence="2 3" key="1">
    <citation type="submission" date="2018-05" db="EMBL/GenBank/DDBJ databases">
        <title>Draft genome sequence of Scytalidium lignicola DSM 105466, a ubiquitous saprotrophic fungus.</title>
        <authorList>
            <person name="Buettner E."/>
            <person name="Gebauer A.M."/>
            <person name="Hofrichter M."/>
            <person name="Liers C."/>
            <person name="Kellner H."/>
        </authorList>
    </citation>
    <scope>NUCLEOTIDE SEQUENCE [LARGE SCALE GENOMIC DNA]</scope>
    <source>
        <strain evidence="2 3">DSM 105466</strain>
    </source>
</reference>
<feature type="non-terminal residue" evidence="2">
    <location>
        <position position="240"/>
    </location>
</feature>
<evidence type="ECO:0000259" key="1">
    <source>
        <dbReference type="PROSITE" id="PS50263"/>
    </source>
</evidence>
<dbReference type="InterPro" id="IPR003010">
    <property type="entry name" value="C-N_Hydrolase"/>
</dbReference>
<proteinExistence type="predicted"/>
<dbReference type="PROSITE" id="PS50263">
    <property type="entry name" value="CN_HYDROLASE"/>
    <property type="match status" value="1"/>
</dbReference>
<name>A0A3E2HPZ3_SCYLI</name>
<feature type="domain" description="CN hydrolase" evidence="1">
    <location>
        <begin position="1"/>
        <end position="218"/>
    </location>
</feature>
<protein>
    <recommendedName>
        <fullName evidence="1">CN hydrolase domain-containing protein</fullName>
    </recommendedName>
</protein>
<dbReference type="Gene3D" id="3.60.110.10">
    <property type="entry name" value="Carbon-nitrogen hydrolase"/>
    <property type="match status" value="1"/>
</dbReference>
<dbReference type="STRING" id="5539.A0A3E2HPZ3"/>
<dbReference type="OMA" id="KRESWGH"/>
<evidence type="ECO:0000313" key="2">
    <source>
        <dbReference type="EMBL" id="RFU35414.1"/>
    </source>
</evidence>
<dbReference type="InterPro" id="IPR036526">
    <property type="entry name" value="C-N_Hydrolase_sf"/>
</dbReference>
<dbReference type="SUPFAM" id="SSF56317">
    <property type="entry name" value="Carbon-nitrogen hydrolase"/>
    <property type="match status" value="1"/>
</dbReference>
<comment type="caution">
    <text evidence="2">The sequence shown here is derived from an EMBL/GenBank/DDBJ whole genome shotgun (WGS) entry which is preliminary data.</text>
</comment>
<gene>
    <name evidence="2" type="ORF">B7463_g1002</name>
</gene>
<dbReference type="PANTHER" id="PTHR23088">
    <property type="entry name" value="NITRILASE-RELATED"/>
    <property type="match status" value="1"/>
</dbReference>
<sequence length="240" mass="26584">MAIAALFLPEATDYIASSPEESIALAQPMHSSPFVLGLREAAKKSSLAINVGIHVPAENGKIRNRSCWINEKGEIAPGYYYDKLHLFDYGALKESNVVEAGNDIVPPIETPLGRVGLTICFDLRFPEISLALKRQNAQIITYPSAFTVPTGEAHWETLLRARAIETQAYIIAAAQAGLHNEKRRSYGHSMVIGPWGEKLVEIIGDGSEPEIAVVDIDLDYREKRKQSMPLLRRTDVYPEI</sequence>
<dbReference type="Pfam" id="PF00795">
    <property type="entry name" value="CN_hydrolase"/>
    <property type="match status" value="1"/>
</dbReference>
<dbReference type="AlphaFoldDB" id="A0A3E2HPZ3"/>
<dbReference type="PANTHER" id="PTHR23088:SF27">
    <property type="entry name" value="DEAMINATED GLUTATHIONE AMIDASE"/>
    <property type="match status" value="1"/>
</dbReference>
<dbReference type="EMBL" id="NCSJ02000009">
    <property type="protein sequence ID" value="RFU35414.1"/>
    <property type="molecule type" value="Genomic_DNA"/>
</dbReference>
<evidence type="ECO:0000313" key="3">
    <source>
        <dbReference type="Proteomes" id="UP000258309"/>
    </source>
</evidence>
<organism evidence="2 3">
    <name type="scientific">Scytalidium lignicola</name>
    <name type="common">Hyphomycete</name>
    <dbReference type="NCBI Taxonomy" id="5539"/>
    <lineage>
        <taxon>Eukaryota</taxon>
        <taxon>Fungi</taxon>
        <taxon>Dikarya</taxon>
        <taxon>Ascomycota</taxon>
        <taxon>Pezizomycotina</taxon>
        <taxon>Leotiomycetes</taxon>
        <taxon>Leotiomycetes incertae sedis</taxon>
        <taxon>Scytalidium</taxon>
    </lineage>
</organism>
<dbReference type="Proteomes" id="UP000258309">
    <property type="component" value="Unassembled WGS sequence"/>
</dbReference>
<keyword evidence="3" id="KW-1185">Reference proteome</keyword>
<dbReference type="OrthoDB" id="10250282at2759"/>
<feature type="non-terminal residue" evidence="2">
    <location>
        <position position="1"/>
    </location>
</feature>